<evidence type="ECO:0000313" key="3">
    <source>
        <dbReference type="Proteomes" id="UP000269396"/>
    </source>
</evidence>
<sequence length="106" mass="12469">MLLYFAHEEESAQHAQRVVLMLSKEARNAFVRWESHGSRIIKVSFKTKKEGITMNIIQCYAPTNDSNDNNKDQLYDRLQSIIVPKKKPHHPDGRSKHQNRNEQQRI</sequence>
<evidence type="ECO:0000256" key="1">
    <source>
        <dbReference type="SAM" id="MobiDB-lite"/>
    </source>
</evidence>
<dbReference type="AlphaFoldDB" id="A0A183PT04"/>
<keyword evidence="3" id="KW-1185">Reference proteome</keyword>
<dbReference type="EMBL" id="UZAL01038809">
    <property type="protein sequence ID" value="VDP74345.1"/>
    <property type="molecule type" value="Genomic_DNA"/>
</dbReference>
<feature type="region of interest" description="Disordered" evidence="1">
    <location>
        <begin position="81"/>
        <end position="106"/>
    </location>
</feature>
<name>A0A183PT04_9TREM</name>
<accession>A0A183PT04</accession>
<proteinExistence type="predicted"/>
<dbReference type="Proteomes" id="UP000269396">
    <property type="component" value="Unassembled WGS sequence"/>
</dbReference>
<reference evidence="2 3" key="1">
    <citation type="submission" date="2018-11" db="EMBL/GenBank/DDBJ databases">
        <authorList>
            <consortium name="Pathogen Informatics"/>
        </authorList>
    </citation>
    <scope>NUCLEOTIDE SEQUENCE [LARGE SCALE GENOMIC DNA]</scope>
    <source>
        <strain>Denwood</strain>
        <strain evidence="3">Zambia</strain>
    </source>
</reference>
<feature type="compositionally biased region" description="Basic and acidic residues" evidence="1">
    <location>
        <begin position="90"/>
        <end position="106"/>
    </location>
</feature>
<organism evidence="2 3">
    <name type="scientific">Schistosoma mattheei</name>
    <dbReference type="NCBI Taxonomy" id="31246"/>
    <lineage>
        <taxon>Eukaryota</taxon>
        <taxon>Metazoa</taxon>
        <taxon>Spiralia</taxon>
        <taxon>Lophotrochozoa</taxon>
        <taxon>Platyhelminthes</taxon>
        <taxon>Trematoda</taxon>
        <taxon>Digenea</taxon>
        <taxon>Strigeidida</taxon>
        <taxon>Schistosomatoidea</taxon>
        <taxon>Schistosomatidae</taxon>
        <taxon>Schistosoma</taxon>
    </lineage>
</organism>
<evidence type="ECO:0000313" key="2">
    <source>
        <dbReference type="EMBL" id="VDP74345.1"/>
    </source>
</evidence>
<gene>
    <name evidence="2" type="ORF">SMTD_LOCUS17490</name>
</gene>
<dbReference type="STRING" id="31246.A0A183PT04"/>
<protein>
    <submittedName>
        <fullName evidence="2">Uncharacterized protein</fullName>
    </submittedName>
</protein>